<dbReference type="PANTHER" id="PTHR48079">
    <property type="entry name" value="PROTEIN YEEZ"/>
    <property type="match status" value="1"/>
</dbReference>
<dbReference type="OrthoDB" id="751203at2"/>
<sequence>MGCGWLGLSLAAELVKNGHLVKGSTTSTDKFELLKAAGIAPFLVTISEDNIHGHIEDCLKDSEVLIINIPPGLRKDPSSDFTKKMALLCQHIEDSDIKNVLYVSSTSVYEDTLDLPLITEESPTDAPSATAKQLIAAEHIFKTNPNFQTTILRFGGLIGDKRHPAKFLSGRTNVKDPEAPVNLIHQQDCIGIIKAILKHEKWQTEFNAAAPQHRTKEAYYNAICDAKNIPRPQFDHSEPSKGKRIDSEKIQQTLSYQFVHAL</sequence>
<organism evidence="1 2">
    <name type="scientific">Gelidibacter salicanalis</name>
    <dbReference type="NCBI Taxonomy" id="291193"/>
    <lineage>
        <taxon>Bacteria</taxon>
        <taxon>Pseudomonadati</taxon>
        <taxon>Bacteroidota</taxon>
        <taxon>Flavobacteriia</taxon>
        <taxon>Flavobacteriales</taxon>
        <taxon>Flavobacteriaceae</taxon>
        <taxon>Gelidibacter</taxon>
    </lineage>
</organism>
<comment type="caution">
    <text evidence="1">The sequence shown here is derived from an EMBL/GenBank/DDBJ whole genome shotgun (WGS) entry which is preliminary data.</text>
</comment>
<dbReference type="Proteomes" id="UP000321734">
    <property type="component" value="Unassembled WGS sequence"/>
</dbReference>
<protein>
    <submittedName>
        <fullName evidence="1">SDR family NAD(P)-dependent oxidoreductase</fullName>
    </submittedName>
</protein>
<evidence type="ECO:0000313" key="2">
    <source>
        <dbReference type="Proteomes" id="UP000321734"/>
    </source>
</evidence>
<dbReference type="InterPro" id="IPR036291">
    <property type="entry name" value="NAD(P)-bd_dom_sf"/>
</dbReference>
<dbReference type="EMBL" id="VORX01000003">
    <property type="protein sequence ID" value="TXE08699.1"/>
    <property type="molecule type" value="Genomic_DNA"/>
</dbReference>
<dbReference type="Gene3D" id="3.40.50.720">
    <property type="entry name" value="NAD(P)-binding Rossmann-like Domain"/>
    <property type="match status" value="1"/>
</dbReference>
<dbReference type="SUPFAM" id="SSF51735">
    <property type="entry name" value="NAD(P)-binding Rossmann-fold domains"/>
    <property type="match status" value="1"/>
</dbReference>
<evidence type="ECO:0000313" key="1">
    <source>
        <dbReference type="EMBL" id="TXE08699.1"/>
    </source>
</evidence>
<dbReference type="GO" id="GO:0004029">
    <property type="term" value="F:aldehyde dehydrogenase (NAD+) activity"/>
    <property type="evidence" value="ECO:0007669"/>
    <property type="project" value="TreeGrafter"/>
</dbReference>
<accession>A0A5C7ALS2</accession>
<dbReference type="AlphaFoldDB" id="A0A5C7ALS2"/>
<name>A0A5C7ALS2_9FLAO</name>
<keyword evidence="2" id="KW-1185">Reference proteome</keyword>
<reference evidence="1 2" key="1">
    <citation type="submission" date="2019-08" db="EMBL/GenBank/DDBJ databases">
        <title>Genome sequence of Gelidibacter salicanalis IC162T.</title>
        <authorList>
            <person name="Bowman J.P."/>
        </authorList>
    </citation>
    <scope>NUCLEOTIDE SEQUENCE [LARGE SCALE GENOMIC DNA]</scope>
    <source>
        <strain evidence="1 2">IC162</strain>
    </source>
</reference>
<dbReference type="PANTHER" id="PTHR48079:SF6">
    <property type="entry name" value="NAD(P)-BINDING DOMAIN-CONTAINING PROTEIN-RELATED"/>
    <property type="match status" value="1"/>
</dbReference>
<proteinExistence type="predicted"/>
<dbReference type="GO" id="GO:0005737">
    <property type="term" value="C:cytoplasm"/>
    <property type="evidence" value="ECO:0007669"/>
    <property type="project" value="TreeGrafter"/>
</dbReference>
<dbReference type="InterPro" id="IPR051783">
    <property type="entry name" value="NAD(P)-dependent_oxidoreduct"/>
</dbReference>
<gene>
    <name evidence="1" type="ORF">ES711_08770</name>
</gene>